<dbReference type="Proteomes" id="UP000035720">
    <property type="component" value="Unassembled WGS sequence"/>
</dbReference>
<gene>
    <name evidence="2" type="ORF">BN13_610030</name>
</gene>
<dbReference type="InterPro" id="IPR038312">
    <property type="entry name" value="DUF5063_sf"/>
</dbReference>
<keyword evidence="3" id="KW-1185">Reference proteome</keyword>
<evidence type="ECO:0008006" key="4">
    <source>
        <dbReference type="Google" id="ProtNLM"/>
    </source>
</evidence>
<dbReference type="Pfam" id="PF16702">
    <property type="entry name" value="DUF5063"/>
    <property type="match status" value="1"/>
</dbReference>
<evidence type="ECO:0000313" key="2">
    <source>
        <dbReference type="EMBL" id="CCI54199.1"/>
    </source>
</evidence>
<evidence type="ECO:0000313" key="3">
    <source>
        <dbReference type="Proteomes" id="UP000035720"/>
    </source>
</evidence>
<protein>
    <recommendedName>
        <fullName evidence="4">DUF5063 domain-containing protein</fullName>
    </recommendedName>
</protein>
<proteinExistence type="predicted"/>
<dbReference type="RefSeq" id="WP_084733693.1">
    <property type="nucleotide sequence ID" value="NZ_HF571038.1"/>
</dbReference>
<name>A0A077MC34_9MICO</name>
<feature type="region of interest" description="Disordered" evidence="1">
    <location>
        <begin position="1"/>
        <end position="20"/>
    </location>
</feature>
<accession>A0A077MC34</accession>
<sequence>MPDTDTDISSDTNTPAEELPGDWIADDLETLAAVTADDARVFLTTMTRIAAGESPASALSLSLLGLSQILVTGARLGAVEDVVPAERFEPDDGPDTDLSGLRAGLANTFEGLDDYADLVDPVTSTDVTSGAISHDVAIVAAALDHGLRHYEAGRVVEALWWWQFSYLSDWGERAAMGLRVLHGLLAHIRLDADDDLVAEAEFDALHP</sequence>
<dbReference type="Gene3D" id="1.20.120.1550">
    <property type="entry name" value="Protein of unknown function DUF5063"/>
    <property type="match status" value="1"/>
</dbReference>
<comment type="caution">
    <text evidence="2">The sequence shown here is derived from an EMBL/GenBank/DDBJ whole genome shotgun (WGS) entry which is preliminary data.</text>
</comment>
<dbReference type="AlphaFoldDB" id="A0A077MC34"/>
<dbReference type="InterPro" id="IPR032025">
    <property type="entry name" value="DUF5063"/>
</dbReference>
<dbReference type="EMBL" id="CAJC01000174">
    <property type="protein sequence ID" value="CCI54199.1"/>
    <property type="molecule type" value="Genomic_DNA"/>
</dbReference>
<evidence type="ECO:0000256" key="1">
    <source>
        <dbReference type="SAM" id="MobiDB-lite"/>
    </source>
</evidence>
<dbReference type="OrthoDB" id="3524665at2"/>
<dbReference type="STRING" id="1193518.BN13_610030"/>
<organism evidence="2 3">
    <name type="scientific">Nostocoides jenkinsii Ben 74</name>
    <dbReference type="NCBI Taxonomy" id="1193518"/>
    <lineage>
        <taxon>Bacteria</taxon>
        <taxon>Bacillati</taxon>
        <taxon>Actinomycetota</taxon>
        <taxon>Actinomycetes</taxon>
        <taxon>Micrococcales</taxon>
        <taxon>Intrasporangiaceae</taxon>
        <taxon>Nostocoides</taxon>
    </lineage>
</organism>
<reference evidence="2 3" key="1">
    <citation type="journal article" date="2013" name="ISME J.">
        <title>A metabolic model for members of the genus Tetrasphaera involved in enhanced biological phosphorus removal.</title>
        <authorList>
            <person name="Kristiansen R."/>
            <person name="Nguyen H.T.T."/>
            <person name="Saunders A.M."/>
            <person name="Nielsen J.L."/>
            <person name="Wimmer R."/>
            <person name="Le V.Q."/>
            <person name="McIlroy S.J."/>
            <person name="Petrovski S."/>
            <person name="Seviour R.J."/>
            <person name="Calteau A."/>
            <person name="Nielsen K.L."/>
            <person name="Nielsen P.H."/>
        </authorList>
    </citation>
    <scope>NUCLEOTIDE SEQUENCE [LARGE SCALE GENOMIC DNA]</scope>
    <source>
        <strain evidence="2 3">Ben 74</strain>
    </source>
</reference>